<dbReference type="Pfam" id="PF00098">
    <property type="entry name" value="zf-CCHC"/>
    <property type="match status" value="1"/>
</dbReference>
<dbReference type="Gene3D" id="4.10.60.10">
    <property type="entry name" value="Zinc finger, CCHC-type"/>
    <property type="match status" value="1"/>
</dbReference>
<comment type="caution">
    <text evidence="4">The sequence shown here is derived from an EMBL/GenBank/DDBJ whole genome shotgun (WGS) entry which is preliminary data.</text>
</comment>
<evidence type="ECO:0000313" key="5">
    <source>
        <dbReference type="Proteomes" id="UP001151760"/>
    </source>
</evidence>
<feature type="region of interest" description="Disordered" evidence="2">
    <location>
        <begin position="690"/>
        <end position="762"/>
    </location>
</feature>
<feature type="region of interest" description="Disordered" evidence="2">
    <location>
        <begin position="269"/>
        <end position="301"/>
    </location>
</feature>
<dbReference type="Proteomes" id="UP001151760">
    <property type="component" value="Unassembled WGS sequence"/>
</dbReference>
<keyword evidence="1" id="KW-0479">Metal-binding</keyword>
<dbReference type="InterPro" id="IPR036875">
    <property type="entry name" value="Znf_CCHC_sf"/>
</dbReference>
<dbReference type="Pfam" id="PF14223">
    <property type="entry name" value="Retrotran_gag_2"/>
    <property type="match status" value="1"/>
</dbReference>
<dbReference type="InterPro" id="IPR013103">
    <property type="entry name" value="RVT_2"/>
</dbReference>
<keyword evidence="1" id="KW-0863">Zinc-finger</keyword>
<dbReference type="PANTHER" id="PTHR35317:SF23">
    <property type="entry name" value="OS04G0629600 PROTEIN"/>
    <property type="match status" value="1"/>
</dbReference>
<organism evidence="4 5">
    <name type="scientific">Tanacetum coccineum</name>
    <dbReference type="NCBI Taxonomy" id="301880"/>
    <lineage>
        <taxon>Eukaryota</taxon>
        <taxon>Viridiplantae</taxon>
        <taxon>Streptophyta</taxon>
        <taxon>Embryophyta</taxon>
        <taxon>Tracheophyta</taxon>
        <taxon>Spermatophyta</taxon>
        <taxon>Magnoliopsida</taxon>
        <taxon>eudicotyledons</taxon>
        <taxon>Gunneridae</taxon>
        <taxon>Pentapetalae</taxon>
        <taxon>asterids</taxon>
        <taxon>campanulids</taxon>
        <taxon>Asterales</taxon>
        <taxon>Asteraceae</taxon>
        <taxon>Asteroideae</taxon>
        <taxon>Anthemideae</taxon>
        <taxon>Anthemidinae</taxon>
        <taxon>Tanacetum</taxon>
    </lineage>
</organism>
<feature type="domain" description="CCHC-type" evidence="3">
    <location>
        <begin position="380"/>
        <end position="394"/>
    </location>
</feature>
<dbReference type="InterPro" id="IPR001878">
    <property type="entry name" value="Znf_CCHC"/>
</dbReference>
<dbReference type="Pfam" id="PF07727">
    <property type="entry name" value="RVT_2"/>
    <property type="match status" value="2"/>
</dbReference>
<evidence type="ECO:0000256" key="2">
    <source>
        <dbReference type="SAM" id="MobiDB-lite"/>
    </source>
</evidence>
<name>A0ABQ5G8J9_9ASTR</name>
<feature type="compositionally biased region" description="Low complexity" evidence="2">
    <location>
        <begin position="1126"/>
        <end position="1140"/>
    </location>
</feature>
<feature type="region of interest" description="Disordered" evidence="2">
    <location>
        <begin position="1639"/>
        <end position="1661"/>
    </location>
</feature>
<feature type="compositionally biased region" description="Basic and acidic residues" evidence="2">
    <location>
        <begin position="7"/>
        <end position="21"/>
    </location>
</feature>
<dbReference type="EMBL" id="BQNB010018146">
    <property type="protein sequence ID" value="GJT71182.1"/>
    <property type="molecule type" value="Genomic_DNA"/>
</dbReference>
<reference evidence="4" key="2">
    <citation type="submission" date="2022-01" db="EMBL/GenBank/DDBJ databases">
        <authorList>
            <person name="Yamashiro T."/>
            <person name="Shiraishi A."/>
            <person name="Satake H."/>
            <person name="Nakayama K."/>
        </authorList>
    </citation>
    <scope>NUCLEOTIDE SEQUENCE</scope>
</reference>
<feature type="compositionally biased region" description="Basic and acidic residues" evidence="2">
    <location>
        <begin position="1854"/>
        <end position="1863"/>
    </location>
</feature>
<sequence>MSANDDFSLHDDEELSLHDDASLNGSAPASNKGDAPAKPPQIITTNTLSNIKLPVLQKDDYDTWAMEMEHYLEYIDNEVWKVIQNGNSKKRVTKGKDGVYRVLPPTTQEEQVADEKERKARTLLLMAVPKDHLRRFHGMDDAKEIWAAIKTRFGGNANSKKMQKAVLKQQFEAFTISSKESLEKGYDRFQKLLSQLDALGAGVSDEDANHKFLRSLPPAWDSLAMTMRTKKNIDTLSIDDLYNNLSVFEQDIQKTSSSSQTSDNVAFLSQTKASSSKHKPSHNSGSYSSYTTSSSKATPTATPGLADEVIHSFLATNADDVDLIHEDLDQIDDLDLEEMDINWQIAMTAIKIKKFYKKTGRRPRVDGKMHVAFDKRKVECFNCHNTGHFARECKFKGTKDGSRQEASRGQDFKPVRTEKEALMTIDEGQINWVEQTTDEELNHALMAFTVNNEVSMCSKLCLDSFNALKDKYDELQSEFGDQEAALTAHKIGLKKVEAQLRASHKQQISLNEKLHFQANQIFEKDEKLKKYRRIGMKAVKDKDALQKIVDSWFASSKNLWKLIDCGMSSTVKLGLGYSIKSNAEVLSYEEEMDRGIFASIRETDPGYHDIPLYSRFKQVEYKGVPHPLSGDYTPREQEDIDDSLYEYGKYGPQPQTPSPTVSNTSSIVFSICPSNDRNEELGAVSDASSTHYSTCQSNDSDGELGTVTDHSVNDDPISTQKTQSEVSTPTQTVDPSCAQHVKPPRQPIRTPVTSSPIPLNNRQNWNQRMQRDLGAGFSFERKPCFVCGSLSHLIKNCDYYEKKMAREAALKSKRVVNTNDRQATPAWNNTNRINKANQFTPRPVNVSIRPNISTASITIKTGRVNVNTGKQNVSSGNKHVNSGTQFKSGASKFNTGKQHVNSGSVNVNSGTQFKSGASKVNTGNQNVNTARVIGPKYYKTRHHRIIHESILGIDGIFNSGCSGHMTGNRGHLEDYQNLLKVRICYFWRKVKGVNQWVYNLATKRVEVNLHVNFLEEKPNVQGLGHRWMFDLDYLTDSMNYIPVSLQNQANPAGSKEVIDIDVQTEEAEELLVVSSTSRTAAGSEHNATKKSHSSKKSSSTPISKSADDIMVFRKELDALALKHLGPVPTTVPTSTNPVNTGGSNLNTAFEEVNTGHMEAESPSAQNVEEVFSDDNEDEMPEIRIYDKSSEGIFEQASYDDDGVITDFNNLPGEVDVITNPTLRIHNVHPQSQILGDPNTPVQTRSSLKKITEAHALFEPRKVTEALEDGSWVEAMQEELLQFKLQQVWVLVDLPTGAKVIGTKWVYRNKKDERGVVVRNKARLVAQGHRQEEGIDYDELKLLYGLHQAPRAWYATLSTFLEKHGYKRGTIDKTLFIRRNKKDIMLVQVYVDDIIFGSTNKSWCAEFEALMQSRFQMSSMGELTFFLGLQVKQNKEGIFISQDKYVADMLKKFDLVNVKAAITPMETKLPLTKDEEAFDVDVHVYRSMIGTPKTFNLNAVKRISMTYGGSNLEGKSTNGWLSISGQRTYLMAMPRTDYSCHIKTELNMWLLLHCCGQVLLGVENSEGRSTWAWKRKCQVSLANWMQFGLQIIGSKSGGWDQFGSNIAIALICLSTGRDFNFSKLIFDGMISNLKKGPSFEPSYHMSPPPSHEPEIQASISSEESEQLRNLMDIVPRLESRVKTLEKELSETKQTLGTAILQLIEKVKKLENKLKKKRKSKETKDAEDQDQEVPFETDQGDTFVTPEKSKGSGEAQEEQISPSTLEAAQILTIVASEGFKGSQAPLAKLIMLQINTASRLITAELNPDSTPSAQVNTGEINAAEVNTGEAERVQRRKGKEPMTEEDLQAEVQASKTSKELQELEI</sequence>
<dbReference type="SUPFAM" id="SSF57756">
    <property type="entry name" value="Retrovirus zinc finger-like domains"/>
    <property type="match status" value="1"/>
</dbReference>
<dbReference type="PROSITE" id="PS50158">
    <property type="entry name" value="ZF_CCHC"/>
    <property type="match status" value="1"/>
</dbReference>
<dbReference type="InterPro" id="IPR043502">
    <property type="entry name" value="DNA/RNA_pol_sf"/>
</dbReference>
<feature type="region of interest" description="Disordered" evidence="2">
    <location>
        <begin position="1712"/>
        <end position="1760"/>
    </location>
</feature>
<protein>
    <submittedName>
        <fullName evidence="4">Ribonuclease H-like domain-containing protein</fullName>
    </submittedName>
</protein>
<gene>
    <name evidence="4" type="ORF">Tco_1030468</name>
</gene>
<feature type="compositionally biased region" description="Polar residues" evidence="2">
    <location>
        <begin position="716"/>
        <end position="734"/>
    </location>
</feature>
<dbReference type="SUPFAM" id="SSF56672">
    <property type="entry name" value="DNA/RNA polymerases"/>
    <property type="match status" value="1"/>
</dbReference>
<reference evidence="4" key="1">
    <citation type="journal article" date="2022" name="Int. J. Mol. Sci.">
        <title>Draft Genome of Tanacetum Coccineum: Genomic Comparison of Closely Related Tanacetum-Family Plants.</title>
        <authorList>
            <person name="Yamashiro T."/>
            <person name="Shiraishi A."/>
            <person name="Nakayama K."/>
            <person name="Satake H."/>
        </authorList>
    </citation>
    <scope>NUCLEOTIDE SEQUENCE</scope>
</reference>
<evidence type="ECO:0000256" key="1">
    <source>
        <dbReference type="PROSITE-ProRule" id="PRU00047"/>
    </source>
</evidence>
<evidence type="ECO:0000313" key="4">
    <source>
        <dbReference type="EMBL" id="GJT71182.1"/>
    </source>
</evidence>
<feature type="region of interest" description="Disordered" evidence="2">
    <location>
        <begin position="1073"/>
        <end position="1103"/>
    </location>
</feature>
<accession>A0ABQ5G8J9</accession>
<feature type="compositionally biased region" description="Acidic residues" evidence="2">
    <location>
        <begin position="1723"/>
        <end position="1737"/>
    </location>
</feature>
<dbReference type="SMART" id="SM00343">
    <property type="entry name" value="ZnF_C2HC"/>
    <property type="match status" value="2"/>
</dbReference>
<feature type="compositionally biased region" description="Low complexity" evidence="2">
    <location>
        <begin position="284"/>
        <end position="301"/>
    </location>
</feature>
<feature type="region of interest" description="Disordered" evidence="2">
    <location>
        <begin position="1"/>
        <end position="42"/>
    </location>
</feature>
<dbReference type="PANTHER" id="PTHR35317">
    <property type="entry name" value="OS04G0629600 PROTEIN"/>
    <property type="match status" value="1"/>
</dbReference>
<feature type="region of interest" description="Disordered" evidence="2">
    <location>
        <begin position="1822"/>
        <end position="1863"/>
    </location>
</feature>
<feature type="region of interest" description="Disordered" evidence="2">
    <location>
        <begin position="869"/>
        <end position="922"/>
    </location>
</feature>
<feature type="region of interest" description="Disordered" evidence="2">
    <location>
        <begin position="1125"/>
        <end position="1144"/>
    </location>
</feature>
<feature type="compositionally biased region" description="Polar residues" evidence="2">
    <location>
        <begin position="690"/>
        <end position="699"/>
    </location>
</feature>
<proteinExistence type="predicted"/>
<evidence type="ECO:0000259" key="3">
    <source>
        <dbReference type="PROSITE" id="PS50158"/>
    </source>
</evidence>
<keyword evidence="5" id="KW-1185">Reference proteome</keyword>
<keyword evidence="1" id="KW-0862">Zinc</keyword>